<dbReference type="Proteomes" id="UP000198607">
    <property type="component" value="Unassembled WGS sequence"/>
</dbReference>
<organism evidence="1 2">
    <name type="scientific">Propionivibrio dicarboxylicus</name>
    <dbReference type="NCBI Taxonomy" id="83767"/>
    <lineage>
        <taxon>Bacteria</taxon>
        <taxon>Pseudomonadati</taxon>
        <taxon>Pseudomonadota</taxon>
        <taxon>Betaproteobacteria</taxon>
        <taxon>Rhodocyclales</taxon>
        <taxon>Rhodocyclaceae</taxon>
        <taxon>Propionivibrio</taxon>
    </lineage>
</organism>
<evidence type="ECO:0000313" key="2">
    <source>
        <dbReference type="Proteomes" id="UP000198607"/>
    </source>
</evidence>
<reference evidence="1 2" key="1">
    <citation type="submission" date="2016-10" db="EMBL/GenBank/DDBJ databases">
        <authorList>
            <person name="de Groot N.N."/>
        </authorList>
    </citation>
    <scope>NUCLEOTIDE SEQUENCE [LARGE SCALE GENOMIC DNA]</scope>
    <source>
        <strain evidence="1 2">DSM 5885</strain>
    </source>
</reference>
<dbReference type="STRING" id="83767.SAMN05660652_02869"/>
<name>A0A1G8HXH0_9RHOO</name>
<proteinExistence type="predicted"/>
<gene>
    <name evidence="1" type="ORF">SAMN05660652_02869</name>
</gene>
<evidence type="ECO:0000313" key="1">
    <source>
        <dbReference type="EMBL" id="SDI11211.1"/>
    </source>
</evidence>
<keyword evidence="2" id="KW-1185">Reference proteome</keyword>
<sequence>MDDKRLMRDSRHIMLPEIDLEGQRRLSVEKSVAAGAPESCDG</sequence>
<dbReference type="AlphaFoldDB" id="A0A1G8HXH0"/>
<dbReference type="EMBL" id="FNCY01000013">
    <property type="protein sequence ID" value="SDI11211.1"/>
    <property type="molecule type" value="Genomic_DNA"/>
</dbReference>
<accession>A0A1G8HXH0</accession>
<protein>
    <submittedName>
        <fullName evidence="1">Uncharacterized protein</fullName>
    </submittedName>
</protein>
<dbReference type="RefSeq" id="WP_281245586.1">
    <property type="nucleotide sequence ID" value="NZ_FNCY01000013.1"/>
</dbReference>